<dbReference type="Gene3D" id="3.40.430.10">
    <property type="entry name" value="Dihydrofolate Reductase, subunit A"/>
    <property type="match status" value="1"/>
</dbReference>
<reference evidence="6" key="1">
    <citation type="journal article" date="2019" name="Int. J. Syst. Evol. Microbiol.">
        <title>The Global Catalogue of Microorganisms (GCM) 10K type strain sequencing project: providing services to taxonomists for standard genome sequencing and annotation.</title>
        <authorList>
            <consortium name="The Broad Institute Genomics Platform"/>
            <consortium name="The Broad Institute Genome Sequencing Center for Infectious Disease"/>
            <person name="Wu L."/>
            <person name="Ma J."/>
        </authorList>
    </citation>
    <scope>NUCLEOTIDE SEQUENCE [LARGE SCALE GENOMIC DNA]</scope>
    <source>
        <strain evidence="6">CGMCC-1.15741</strain>
    </source>
</reference>
<protein>
    <submittedName>
        <fullName evidence="5">Dihydrofolate reductase family protein</fullName>
    </submittedName>
</protein>
<evidence type="ECO:0000256" key="2">
    <source>
        <dbReference type="ARBA" id="ARBA00022857"/>
    </source>
</evidence>
<dbReference type="Proteomes" id="UP001596303">
    <property type="component" value="Unassembled WGS sequence"/>
</dbReference>
<keyword evidence="6" id="KW-1185">Reference proteome</keyword>
<evidence type="ECO:0000256" key="1">
    <source>
        <dbReference type="ARBA" id="ARBA00005104"/>
    </source>
</evidence>
<dbReference type="EMBL" id="JBHSSW010000012">
    <property type="protein sequence ID" value="MFC6198334.1"/>
    <property type="molecule type" value="Genomic_DNA"/>
</dbReference>
<comment type="caution">
    <text evidence="5">The sequence shown here is derived from an EMBL/GenBank/DDBJ whole genome shotgun (WGS) entry which is preliminary data.</text>
</comment>
<dbReference type="InterPro" id="IPR024072">
    <property type="entry name" value="DHFR-like_dom_sf"/>
</dbReference>
<evidence type="ECO:0000256" key="3">
    <source>
        <dbReference type="ARBA" id="ARBA00023002"/>
    </source>
</evidence>
<name>A0ABW1SAU7_9PROT</name>
<comment type="pathway">
    <text evidence="1">Cofactor biosynthesis; riboflavin biosynthesis.</text>
</comment>
<proteinExistence type="predicted"/>
<accession>A0ABW1SAU7</accession>
<evidence type="ECO:0000313" key="6">
    <source>
        <dbReference type="Proteomes" id="UP001596303"/>
    </source>
</evidence>
<dbReference type="PANTHER" id="PTHR38011">
    <property type="entry name" value="DIHYDROFOLATE REDUCTASE FAMILY PROTEIN (AFU_ORTHOLOGUE AFUA_8G06820)"/>
    <property type="match status" value="1"/>
</dbReference>
<dbReference type="SUPFAM" id="SSF53597">
    <property type="entry name" value="Dihydrofolate reductase-like"/>
    <property type="match status" value="1"/>
</dbReference>
<dbReference type="InterPro" id="IPR002734">
    <property type="entry name" value="RibDG_C"/>
</dbReference>
<gene>
    <name evidence="5" type="ORF">ACFQDM_09600</name>
</gene>
<evidence type="ECO:0000313" key="5">
    <source>
        <dbReference type="EMBL" id="MFC6198334.1"/>
    </source>
</evidence>
<keyword evidence="2" id="KW-0521">NADP</keyword>
<evidence type="ECO:0000259" key="4">
    <source>
        <dbReference type="Pfam" id="PF01872"/>
    </source>
</evidence>
<dbReference type="Pfam" id="PF01872">
    <property type="entry name" value="RibD_C"/>
    <property type="match status" value="1"/>
</dbReference>
<organism evidence="5 6">
    <name type="scientific">Ponticaulis profundi</name>
    <dbReference type="NCBI Taxonomy" id="2665222"/>
    <lineage>
        <taxon>Bacteria</taxon>
        <taxon>Pseudomonadati</taxon>
        <taxon>Pseudomonadota</taxon>
        <taxon>Alphaproteobacteria</taxon>
        <taxon>Hyphomonadales</taxon>
        <taxon>Hyphomonadaceae</taxon>
        <taxon>Ponticaulis</taxon>
    </lineage>
</organism>
<sequence length="231" mass="25335">MSKHMQRPEIICHMVTSLDGRLLPDRWPFSEDHIMSMYEATAAKLDASGWAVGRATMLHYVDEGEPDLLDAPRSRQPIVARSDAEKIGICFDRLGRLRPESGDIDGDHLVIVVSDKVSQRHIDRLVKSGVSVFFSGPDGEDIETALCDIAASFDVKRLLLEGGGEMNGAFLSKDLIDETSILILPVLDGGQDVPAIVAQPDGHKARKTGLISSETLADGTVWLRHRLIKEV</sequence>
<dbReference type="InterPro" id="IPR050765">
    <property type="entry name" value="Riboflavin_Biosynth_HTPR"/>
</dbReference>
<keyword evidence="3" id="KW-0560">Oxidoreductase</keyword>
<dbReference type="PANTHER" id="PTHR38011:SF7">
    <property type="entry name" value="2,5-DIAMINO-6-RIBOSYLAMINO-4(3H)-PYRIMIDINONE 5'-PHOSPHATE REDUCTASE"/>
    <property type="match status" value="1"/>
</dbReference>
<feature type="domain" description="Bacterial bifunctional deaminase-reductase C-terminal" evidence="4">
    <location>
        <begin position="8"/>
        <end position="221"/>
    </location>
</feature>